<dbReference type="RefSeq" id="WP_034296417.1">
    <property type="nucleotide sequence ID" value="NZ_CP091519.2"/>
</dbReference>
<dbReference type="AlphaFoldDB" id="A0A376BU04"/>
<evidence type="ECO:0008006" key="3">
    <source>
        <dbReference type="Google" id="ProtNLM"/>
    </source>
</evidence>
<dbReference type="STRING" id="1120980.GCA_000745955_00129"/>
<evidence type="ECO:0000313" key="1">
    <source>
        <dbReference type="EMBL" id="SSY80318.1"/>
    </source>
</evidence>
<accession>A0A376BU04</accession>
<gene>
    <name evidence="1" type="ORF">NCTC10283_01873</name>
</gene>
<keyword evidence="2" id="KW-1185">Reference proteome</keyword>
<protein>
    <recommendedName>
        <fullName evidence="3">HTH cro/C1-type domain-containing protein</fullName>
    </recommendedName>
</protein>
<sequence length="64" mass="7450">MKTTQQLLNELIDLGQSQHEISIATKVPQPTISRIIAGLNQTPFSRRHKEIFEYHQSIMQMENE</sequence>
<reference evidence="1 2" key="1">
    <citation type="submission" date="2018-06" db="EMBL/GenBank/DDBJ databases">
        <authorList>
            <consortium name="Pathogen Informatics"/>
            <person name="Doyle S."/>
        </authorList>
    </citation>
    <scope>NUCLEOTIDE SEQUENCE [LARGE SCALE GENOMIC DNA]</scope>
    <source>
        <strain evidence="1 2">NCTC10283</strain>
    </source>
</reference>
<dbReference type="Proteomes" id="UP000254209">
    <property type="component" value="Unassembled WGS sequence"/>
</dbReference>
<dbReference type="EMBL" id="UFSO01000003">
    <property type="protein sequence ID" value="SSY80318.1"/>
    <property type="molecule type" value="Genomic_DNA"/>
</dbReference>
<name>A0A376BU04_9NEIS</name>
<evidence type="ECO:0000313" key="2">
    <source>
        <dbReference type="Proteomes" id="UP000254209"/>
    </source>
</evidence>
<organism evidence="1 2">
    <name type="scientific">Alysiella crassa</name>
    <dbReference type="NCBI Taxonomy" id="153491"/>
    <lineage>
        <taxon>Bacteria</taxon>
        <taxon>Pseudomonadati</taxon>
        <taxon>Pseudomonadota</taxon>
        <taxon>Betaproteobacteria</taxon>
        <taxon>Neisseriales</taxon>
        <taxon>Neisseriaceae</taxon>
        <taxon>Alysiella</taxon>
    </lineage>
</organism>
<dbReference type="OrthoDB" id="9791537at2"/>
<proteinExistence type="predicted"/>